<comment type="caution">
    <text evidence="2">The sequence shown here is derived from an EMBL/GenBank/DDBJ whole genome shotgun (WGS) entry which is preliminary data.</text>
</comment>
<sequence length="97" mass="10352">MGSALRYVGEYLPGKHVPVPVLIGGGSGTCCFTFMAEDTLSQSSSQHTSRFGNARLLAPATAKPNTDQRPGNKVGGFADSNYPEPNRGDSREHISRE</sequence>
<evidence type="ECO:0000313" key="3">
    <source>
        <dbReference type="Proteomes" id="UP000827092"/>
    </source>
</evidence>
<reference evidence="2 3" key="1">
    <citation type="journal article" date="2022" name="Nat. Ecol. Evol.">
        <title>A masculinizing supergene underlies an exaggerated male reproductive morph in a spider.</title>
        <authorList>
            <person name="Hendrickx F."/>
            <person name="De Corte Z."/>
            <person name="Sonet G."/>
            <person name="Van Belleghem S.M."/>
            <person name="Kostlbacher S."/>
            <person name="Vangestel C."/>
        </authorList>
    </citation>
    <scope>NUCLEOTIDE SEQUENCE [LARGE SCALE GENOMIC DNA]</scope>
    <source>
        <strain evidence="2">W744_W776</strain>
    </source>
</reference>
<organism evidence="2 3">
    <name type="scientific">Oedothorax gibbosus</name>
    <dbReference type="NCBI Taxonomy" id="931172"/>
    <lineage>
        <taxon>Eukaryota</taxon>
        <taxon>Metazoa</taxon>
        <taxon>Ecdysozoa</taxon>
        <taxon>Arthropoda</taxon>
        <taxon>Chelicerata</taxon>
        <taxon>Arachnida</taxon>
        <taxon>Araneae</taxon>
        <taxon>Araneomorphae</taxon>
        <taxon>Entelegynae</taxon>
        <taxon>Araneoidea</taxon>
        <taxon>Linyphiidae</taxon>
        <taxon>Erigoninae</taxon>
        <taxon>Oedothorax</taxon>
    </lineage>
</organism>
<dbReference type="AlphaFoldDB" id="A0AAV6VTQ7"/>
<dbReference type="Proteomes" id="UP000827092">
    <property type="component" value="Unassembled WGS sequence"/>
</dbReference>
<dbReference type="EMBL" id="JAFNEN010000030">
    <property type="protein sequence ID" value="KAG8199142.1"/>
    <property type="molecule type" value="Genomic_DNA"/>
</dbReference>
<feature type="compositionally biased region" description="Polar residues" evidence="1">
    <location>
        <begin position="42"/>
        <end position="51"/>
    </location>
</feature>
<protein>
    <submittedName>
        <fullName evidence="2">Uncharacterized protein</fullName>
    </submittedName>
</protein>
<evidence type="ECO:0000313" key="2">
    <source>
        <dbReference type="EMBL" id="KAG8199142.1"/>
    </source>
</evidence>
<proteinExistence type="predicted"/>
<feature type="compositionally biased region" description="Basic and acidic residues" evidence="1">
    <location>
        <begin position="86"/>
        <end position="97"/>
    </location>
</feature>
<evidence type="ECO:0000256" key="1">
    <source>
        <dbReference type="SAM" id="MobiDB-lite"/>
    </source>
</evidence>
<name>A0AAV6VTQ7_9ARAC</name>
<keyword evidence="3" id="KW-1185">Reference proteome</keyword>
<feature type="region of interest" description="Disordered" evidence="1">
    <location>
        <begin position="42"/>
        <end position="97"/>
    </location>
</feature>
<accession>A0AAV6VTQ7</accession>
<gene>
    <name evidence="2" type="ORF">JTE90_015977</name>
</gene>